<evidence type="ECO:0000313" key="3">
    <source>
        <dbReference type="Proteomes" id="UP000031036"/>
    </source>
</evidence>
<proteinExistence type="predicted"/>
<organism evidence="2 3">
    <name type="scientific">Toxocara canis</name>
    <name type="common">Canine roundworm</name>
    <dbReference type="NCBI Taxonomy" id="6265"/>
    <lineage>
        <taxon>Eukaryota</taxon>
        <taxon>Metazoa</taxon>
        <taxon>Ecdysozoa</taxon>
        <taxon>Nematoda</taxon>
        <taxon>Chromadorea</taxon>
        <taxon>Rhabditida</taxon>
        <taxon>Spirurina</taxon>
        <taxon>Ascaridomorpha</taxon>
        <taxon>Ascaridoidea</taxon>
        <taxon>Toxocaridae</taxon>
        <taxon>Toxocara</taxon>
    </lineage>
</organism>
<reference evidence="2 3" key="1">
    <citation type="submission" date="2014-11" db="EMBL/GenBank/DDBJ databases">
        <title>Genetic blueprint of the zoonotic pathogen Toxocara canis.</title>
        <authorList>
            <person name="Zhu X.-Q."/>
            <person name="Korhonen P.K."/>
            <person name="Cai H."/>
            <person name="Young N.D."/>
            <person name="Nejsum P."/>
            <person name="von Samson-Himmelstjerna G."/>
            <person name="Boag P.R."/>
            <person name="Tan P."/>
            <person name="Li Q."/>
            <person name="Min J."/>
            <person name="Yang Y."/>
            <person name="Wang X."/>
            <person name="Fang X."/>
            <person name="Hall R.S."/>
            <person name="Hofmann A."/>
            <person name="Sternberg P.W."/>
            <person name="Jex A.R."/>
            <person name="Gasser R.B."/>
        </authorList>
    </citation>
    <scope>NUCLEOTIDE SEQUENCE [LARGE SCALE GENOMIC DNA]</scope>
    <source>
        <strain evidence="2">PN_DK_2014</strain>
    </source>
</reference>
<dbReference type="PANTHER" id="PTHR46396">
    <property type="entry name" value="PROTEIN O-LINKED-MANNOSE BETA-1,2-N-ACETYLGLUCOSAMINYLTRANSFERASE 1"/>
    <property type="match status" value="1"/>
</dbReference>
<feature type="non-terminal residue" evidence="2">
    <location>
        <position position="164"/>
    </location>
</feature>
<dbReference type="GO" id="GO:0016266">
    <property type="term" value="P:protein O-linked glycosylation via N-acetyl-galactosamine"/>
    <property type="evidence" value="ECO:0007669"/>
    <property type="project" value="TreeGrafter"/>
</dbReference>
<dbReference type="PANTHER" id="PTHR46396:SF2">
    <property type="entry name" value="ILEI_PANDER DOMAIN-CONTAINING PROTEIN"/>
    <property type="match status" value="1"/>
</dbReference>
<protein>
    <submittedName>
        <fullName evidence="2">Protein FAM3C</fullName>
    </submittedName>
</protein>
<dbReference type="AlphaFoldDB" id="A0A0B2UQA2"/>
<feature type="non-terminal residue" evidence="2">
    <location>
        <position position="1"/>
    </location>
</feature>
<dbReference type="GO" id="GO:0000139">
    <property type="term" value="C:Golgi membrane"/>
    <property type="evidence" value="ECO:0007669"/>
    <property type="project" value="TreeGrafter"/>
</dbReference>
<dbReference type="STRING" id="6265.A0A0B2UQA2"/>
<dbReference type="GO" id="GO:0047223">
    <property type="term" value="F:beta-1,3-galactosyl-O-glycosyl-glycoprotein beta-1,3-N-acetylglucosaminyltransferase activity"/>
    <property type="evidence" value="ECO:0007669"/>
    <property type="project" value="TreeGrafter"/>
</dbReference>
<gene>
    <name evidence="2" type="primary">fam3c</name>
    <name evidence="2" type="ORF">Tcan_00342</name>
</gene>
<dbReference type="Proteomes" id="UP000031036">
    <property type="component" value="Unassembled WGS sequence"/>
</dbReference>
<dbReference type="PROSITE" id="PS52031">
    <property type="entry name" value="GG_LECTIN"/>
    <property type="match status" value="1"/>
</dbReference>
<dbReference type="InterPro" id="IPR039477">
    <property type="entry name" value="ILEI/PANDER_dom"/>
</dbReference>
<evidence type="ECO:0000259" key="1">
    <source>
        <dbReference type="Pfam" id="PF15711"/>
    </source>
</evidence>
<dbReference type="EMBL" id="JPKZ01022491">
    <property type="protein sequence ID" value="KHN71312.1"/>
    <property type="molecule type" value="Genomic_DNA"/>
</dbReference>
<dbReference type="InterPro" id="IPR052463">
    <property type="entry name" value="O-linked_mannose_GnT"/>
</dbReference>
<feature type="domain" description="ILEI/PANDER" evidence="1">
    <location>
        <begin position="5"/>
        <end position="63"/>
    </location>
</feature>
<dbReference type="OrthoDB" id="440755at2759"/>
<accession>A0A0B2UQA2</accession>
<evidence type="ECO:0000313" key="2">
    <source>
        <dbReference type="EMBL" id="KHN71312.1"/>
    </source>
</evidence>
<comment type="caution">
    <text evidence="2">The sequence shown here is derived from an EMBL/GenBank/DDBJ whole genome shotgun (WGS) entry which is preliminary data.</text>
</comment>
<sequence length="164" mass="18212">IDSVGLVLFLEQLVPGEIVALVSFDEASAKLSDLARQIFYELGSSLIQNLRFRSSWYFVGQKGIDGYTPFEDLTMPSGSDWAKPINQKICIPSNLSGLKPRNQSAPSMFMQNSARRHFCGRYDGYEDFCSDERLEQVLVPRALSDPSRASRAIFSVPILIIAGG</sequence>
<keyword evidence="3" id="KW-1185">Reference proteome</keyword>
<dbReference type="Pfam" id="PF15711">
    <property type="entry name" value="ILEI"/>
    <property type="match status" value="1"/>
</dbReference>
<name>A0A0B2UQA2_TOXCA</name>